<keyword evidence="2" id="KW-0342">GTP-binding</keyword>
<evidence type="ECO:0000313" key="4">
    <source>
        <dbReference type="EMBL" id="MDN3712851.1"/>
    </source>
</evidence>
<evidence type="ECO:0000256" key="2">
    <source>
        <dbReference type="ARBA" id="ARBA00023134"/>
    </source>
</evidence>
<accession>A0ABT8DAE1</accession>
<dbReference type="Gene3D" id="2.40.30.10">
    <property type="entry name" value="Translation factors"/>
    <property type="match status" value="1"/>
</dbReference>
<sequence length="184" mass="20191">MRGIHMQNRKSDTGFAGQRCALNLAGEEISRDVITRGDVAMDPALHAPSQRLDIRLRLLASEPKPVITWTPARLHIGAAEVGARIVPLGGPLHPGEARLVQLVLDQPVAATAGDHLILRDVSARRTMGGGRVIDPHGPRANAPVPSVWPSLLPPSMPIRRRRLRHLHKVLRRWSICRSFCATAR</sequence>
<comment type="caution">
    <text evidence="4">The sequence shown here is derived from an EMBL/GenBank/DDBJ whole genome shotgun (WGS) entry which is preliminary data.</text>
</comment>
<reference evidence="5" key="1">
    <citation type="journal article" date="2019" name="Int. J. Syst. Evol. Microbiol.">
        <title>The Global Catalogue of Microorganisms (GCM) 10K type strain sequencing project: providing services to taxonomists for standard genome sequencing and annotation.</title>
        <authorList>
            <consortium name="The Broad Institute Genomics Platform"/>
            <consortium name="The Broad Institute Genome Sequencing Center for Infectious Disease"/>
            <person name="Wu L."/>
            <person name="Ma J."/>
        </authorList>
    </citation>
    <scope>NUCLEOTIDE SEQUENCE [LARGE SCALE GENOMIC DNA]</scope>
    <source>
        <strain evidence="5">CECT 8482</strain>
    </source>
</reference>
<evidence type="ECO:0000256" key="1">
    <source>
        <dbReference type="ARBA" id="ARBA00022741"/>
    </source>
</evidence>
<dbReference type="Proteomes" id="UP001243846">
    <property type="component" value="Unassembled WGS sequence"/>
</dbReference>
<keyword evidence="1" id="KW-0547">Nucleotide-binding</keyword>
<evidence type="ECO:0000259" key="3">
    <source>
        <dbReference type="Pfam" id="PF25461"/>
    </source>
</evidence>
<dbReference type="InterPro" id="IPR057335">
    <property type="entry name" value="Beta-barrel_SelB"/>
</dbReference>
<dbReference type="Pfam" id="PF25461">
    <property type="entry name" value="Beta-barrel_SelB"/>
    <property type="match status" value="1"/>
</dbReference>
<dbReference type="InterPro" id="IPR009001">
    <property type="entry name" value="Transl_elong_EF1A/Init_IF2_C"/>
</dbReference>
<proteinExistence type="predicted"/>
<dbReference type="EMBL" id="JAUFRC010000001">
    <property type="protein sequence ID" value="MDN3712851.1"/>
    <property type="molecule type" value="Genomic_DNA"/>
</dbReference>
<name>A0ABT8DAE1_9RHOB</name>
<gene>
    <name evidence="4" type="ORF">QWZ10_15765</name>
</gene>
<dbReference type="CDD" id="cd15491">
    <property type="entry name" value="selB_III"/>
    <property type="match status" value="1"/>
</dbReference>
<evidence type="ECO:0000313" key="5">
    <source>
        <dbReference type="Proteomes" id="UP001243846"/>
    </source>
</evidence>
<keyword evidence="5" id="KW-1185">Reference proteome</keyword>
<protein>
    <recommendedName>
        <fullName evidence="3">Selenocysteine-specific elongation factor beta-barrel domain-containing protein</fullName>
    </recommendedName>
</protein>
<dbReference type="SUPFAM" id="SSF50465">
    <property type="entry name" value="EF-Tu/eEF-1alpha/eIF2-gamma C-terminal domain"/>
    <property type="match status" value="1"/>
</dbReference>
<feature type="domain" description="Selenocysteine-specific elongation factor beta-barrel" evidence="3">
    <location>
        <begin position="55"/>
        <end position="139"/>
    </location>
</feature>
<organism evidence="4 5">
    <name type="scientific">Paracoccus cavernae</name>
    <dbReference type="NCBI Taxonomy" id="1571207"/>
    <lineage>
        <taxon>Bacteria</taxon>
        <taxon>Pseudomonadati</taxon>
        <taxon>Pseudomonadota</taxon>
        <taxon>Alphaproteobacteria</taxon>
        <taxon>Rhodobacterales</taxon>
        <taxon>Paracoccaceae</taxon>
        <taxon>Paracoccus</taxon>
    </lineage>
</organism>